<feature type="domain" description="Helix-turn-helix" evidence="1">
    <location>
        <begin position="77"/>
        <end position="126"/>
    </location>
</feature>
<accession>A0A9W4KSP0</accession>
<proteinExistence type="predicted"/>
<protein>
    <recommendedName>
        <fullName evidence="1">Helix-turn-helix domain-containing protein</fullName>
    </recommendedName>
</protein>
<dbReference type="EMBL" id="CAKKMG010000011">
    <property type="protein sequence ID" value="CAH0174448.1"/>
    <property type="molecule type" value="Genomic_DNA"/>
</dbReference>
<dbReference type="Pfam" id="PF12728">
    <property type="entry name" value="HTH_17"/>
    <property type="match status" value="1"/>
</dbReference>
<evidence type="ECO:0000313" key="3">
    <source>
        <dbReference type="Proteomes" id="UP000789326"/>
    </source>
</evidence>
<dbReference type="AlphaFoldDB" id="A0A9W4KSP0"/>
<gene>
    <name evidence="2" type="ORF">SRABI133_01266</name>
</gene>
<reference evidence="2" key="1">
    <citation type="submission" date="2021-11" db="EMBL/GenBank/DDBJ databases">
        <authorList>
            <person name="Bulgarelli D."/>
        </authorList>
    </citation>
    <scope>NUCLEOTIDE SEQUENCE</scope>
    <source>
        <strain evidence="2">Bi133</strain>
    </source>
</reference>
<dbReference type="InterPro" id="IPR041657">
    <property type="entry name" value="HTH_17"/>
</dbReference>
<sequence>MKVEGVYTYLCKNCSTLFGVVSRFSVMEDRVDTLTCPKCSNKVAVCIGEGHINYVNYEKREEIITNETNEISQLPELLTVEHLADYLNVSERTADEYMGSPDFPLIRLKRSKRVFRDDFLDWLQSKKK</sequence>
<name>A0A9W4KSP0_9BACI</name>
<comment type="caution">
    <text evidence="2">The sequence shown here is derived from an EMBL/GenBank/DDBJ whole genome shotgun (WGS) entry which is preliminary data.</text>
</comment>
<organism evidence="2 3">
    <name type="scientific">Peribacillus simplex</name>
    <dbReference type="NCBI Taxonomy" id="1478"/>
    <lineage>
        <taxon>Bacteria</taxon>
        <taxon>Bacillati</taxon>
        <taxon>Bacillota</taxon>
        <taxon>Bacilli</taxon>
        <taxon>Bacillales</taxon>
        <taxon>Bacillaceae</taxon>
        <taxon>Peribacillus</taxon>
    </lineage>
</organism>
<dbReference type="Proteomes" id="UP000789326">
    <property type="component" value="Unassembled WGS sequence"/>
</dbReference>
<evidence type="ECO:0000259" key="1">
    <source>
        <dbReference type="Pfam" id="PF12728"/>
    </source>
</evidence>
<evidence type="ECO:0000313" key="2">
    <source>
        <dbReference type="EMBL" id="CAH0174448.1"/>
    </source>
</evidence>